<dbReference type="InterPro" id="IPR057727">
    <property type="entry name" value="WCX_dom"/>
</dbReference>
<feature type="domain" description="WYL" evidence="2">
    <location>
        <begin position="139"/>
        <end position="202"/>
    </location>
</feature>
<dbReference type="PANTHER" id="PTHR34580">
    <property type="match status" value="1"/>
</dbReference>
<dbReference type="Pfam" id="PF13280">
    <property type="entry name" value="WYL"/>
    <property type="match status" value="1"/>
</dbReference>
<dbReference type="EMBL" id="BNJJ01000007">
    <property type="protein sequence ID" value="GHO84777.1"/>
    <property type="molecule type" value="Genomic_DNA"/>
</dbReference>
<gene>
    <name evidence="4" type="ORF">KSZ_27830</name>
</gene>
<dbReference type="RefSeq" id="WP_201362409.1">
    <property type="nucleotide sequence ID" value="NZ_BNJJ01000007.1"/>
</dbReference>
<dbReference type="PIRSF" id="PIRSF016838">
    <property type="entry name" value="PafC"/>
    <property type="match status" value="1"/>
</dbReference>
<dbReference type="InterPro" id="IPR051534">
    <property type="entry name" value="CBASS_pafABC_assoc_protein"/>
</dbReference>
<dbReference type="InterPro" id="IPR026881">
    <property type="entry name" value="WYL_dom"/>
</dbReference>
<evidence type="ECO:0000313" key="5">
    <source>
        <dbReference type="Proteomes" id="UP000635565"/>
    </source>
</evidence>
<organism evidence="4 5">
    <name type="scientific">Dictyobacter formicarum</name>
    <dbReference type="NCBI Taxonomy" id="2778368"/>
    <lineage>
        <taxon>Bacteria</taxon>
        <taxon>Bacillati</taxon>
        <taxon>Chloroflexota</taxon>
        <taxon>Ktedonobacteria</taxon>
        <taxon>Ktedonobacterales</taxon>
        <taxon>Dictyobacteraceae</taxon>
        <taxon>Dictyobacter</taxon>
    </lineage>
</organism>
<name>A0ABQ3VF30_9CHLR</name>
<evidence type="ECO:0000313" key="4">
    <source>
        <dbReference type="EMBL" id="GHO84777.1"/>
    </source>
</evidence>
<evidence type="ECO:0000259" key="2">
    <source>
        <dbReference type="Pfam" id="PF13280"/>
    </source>
</evidence>
<evidence type="ECO:0000259" key="3">
    <source>
        <dbReference type="Pfam" id="PF25583"/>
    </source>
</evidence>
<reference evidence="4 5" key="1">
    <citation type="journal article" date="2021" name="Int. J. Syst. Evol. Microbiol.">
        <title>Reticulibacter mediterranei gen. nov., sp. nov., within the new family Reticulibacteraceae fam. nov., and Ktedonospora formicarum gen. nov., sp. nov., Ktedonobacter robiniae sp. nov., Dictyobacter formicarum sp. nov. and Dictyobacter arantiisoli sp. nov., belonging to the class Ktedonobacteria.</title>
        <authorList>
            <person name="Yabe S."/>
            <person name="Zheng Y."/>
            <person name="Wang C.M."/>
            <person name="Sakai Y."/>
            <person name="Abe K."/>
            <person name="Yokota A."/>
            <person name="Donadio S."/>
            <person name="Cavaletti L."/>
            <person name="Monciardini P."/>
        </authorList>
    </citation>
    <scope>NUCLEOTIDE SEQUENCE [LARGE SCALE GENOMIC DNA]</scope>
    <source>
        <strain evidence="4 5">SOSP1-9</strain>
    </source>
</reference>
<evidence type="ECO:0000259" key="1">
    <source>
        <dbReference type="Pfam" id="PF08279"/>
    </source>
</evidence>
<feature type="domain" description="Helix-turn-helix type 11" evidence="1">
    <location>
        <begin position="6"/>
        <end position="59"/>
    </location>
</feature>
<evidence type="ECO:0008006" key="6">
    <source>
        <dbReference type="Google" id="ProtNLM"/>
    </source>
</evidence>
<dbReference type="Proteomes" id="UP000635565">
    <property type="component" value="Unassembled WGS sequence"/>
</dbReference>
<dbReference type="PROSITE" id="PS52050">
    <property type="entry name" value="WYL"/>
    <property type="match status" value="1"/>
</dbReference>
<protein>
    <recommendedName>
        <fullName evidence="6">Transcriptional regulator</fullName>
    </recommendedName>
</protein>
<dbReference type="InterPro" id="IPR028349">
    <property type="entry name" value="PafC-like"/>
</dbReference>
<dbReference type="InterPro" id="IPR036388">
    <property type="entry name" value="WH-like_DNA-bd_sf"/>
</dbReference>
<dbReference type="Gene3D" id="1.10.10.10">
    <property type="entry name" value="Winged helix-like DNA-binding domain superfamily/Winged helix DNA-binding domain"/>
    <property type="match status" value="1"/>
</dbReference>
<sequence length="311" mass="34873">MNRIDRLTAIVLLLQGGRRTARELAQRFEVSRRTVFRDIESLCEMGIPIITTSGPLGGYTLMPDYSLSPLQLTASETFLLRLALSSVVQLADTPFKQERESLLAKMAAVIPAQHSVEAEHLLQTIQLEVPTRHYATPFIEQLIASAREGEWLAVEYRSGQRLSRQTLRPQRLYSSGGFWYCRAYSHERQEERTYRVDRFISVSPTSAPAPTEAHDAPVPQSLPYGHPSLPEVCIRLTAYGVMIMERDPHLGDAIQPAEDDGAMLRFRCPPAEYPWLLRTLLSLGPDAEVLAPDALKSQLCQAALAIAQRYS</sequence>
<proteinExistence type="predicted"/>
<dbReference type="SUPFAM" id="SSF46785">
    <property type="entry name" value="Winged helix' DNA-binding domain"/>
    <property type="match status" value="1"/>
</dbReference>
<dbReference type="Pfam" id="PF08279">
    <property type="entry name" value="HTH_11"/>
    <property type="match status" value="1"/>
</dbReference>
<feature type="domain" description="WCX" evidence="3">
    <location>
        <begin position="231"/>
        <end position="306"/>
    </location>
</feature>
<keyword evidence="5" id="KW-1185">Reference proteome</keyword>
<dbReference type="InterPro" id="IPR036390">
    <property type="entry name" value="WH_DNA-bd_sf"/>
</dbReference>
<dbReference type="Pfam" id="PF25583">
    <property type="entry name" value="WCX"/>
    <property type="match status" value="1"/>
</dbReference>
<dbReference type="InterPro" id="IPR013196">
    <property type="entry name" value="HTH_11"/>
</dbReference>
<accession>A0ABQ3VF30</accession>
<comment type="caution">
    <text evidence="4">The sequence shown here is derived from an EMBL/GenBank/DDBJ whole genome shotgun (WGS) entry which is preliminary data.</text>
</comment>
<dbReference type="PANTHER" id="PTHR34580:SF3">
    <property type="entry name" value="PROTEIN PAFB"/>
    <property type="match status" value="1"/>
</dbReference>